<evidence type="ECO:0000313" key="6">
    <source>
        <dbReference type="Proteomes" id="UP000284375"/>
    </source>
</evidence>
<dbReference type="Proteomes" id="UP000284375">
    <property type="component" value="Unassembled WGS sequence"/>
</dbReference>
<evidence type="ECO:0000256" key="4">
    <source>
        <dbReference type="SAM" id="SignalP"/>
    </source>
</evidence>
<sequence>MRLQNSLMLSGLVAATDASAIFDPNSNATFPLNITDSSTFTTENPGPLLYPVAAENLSYATAEALVSTAMPTFVSRSSGGETGSVSFYLPDAIMALCQATGFSSDPTCHTTYEATSFAAIWTQLLAKAEFSGLVANISVPRWNQLWDYSGIFSCLIDELQKAKGTGQRAYIIGHVPSGWYGSNLLPDGADYSHQDQAFIYYIDNGTNQSAENAVANTWVGSSLTPLMILDSGYRMYEIETESFEVLETYAFYSDVSSPPHPQSTSEYSNRTTYGPGADWAGGEPPNATFWHRVTEAIEADRSL</sequence>
<keyword evidence="1" id="KW-0378">Hydrolase</keyword>
<dbReference type="PANTHER" id="PTHR10340:SF27">
    <property type="entry name" value="ACL091CP"/>
    <property type="match status" value="1"/>
</dbReference>
<keyword evidence="6" id="KW-1185">Reference proteome</keyword>
<feature type="compositionally biased region" description="Polar residues" evidence="3">
    <location>
        <begin position="262"/>
        <end position="272"/>
    </location>
</feature>
<dbReference type="AlphaFoldDB" id="A0A423VKB1"/>
<organism evidence="5 6">
    <name type="scientific">Cytospora chrysosperma</name>
    <name type="common">Cytospora canker fungus</name>
    <name type="synonym">Sphaeria chrysosperma</name>
    <dbReference type="NCBI Taxonomy" id="252740"/>
    <lineage>
        <taxon>Eukaryota</taxon>
        <taxon>Fungi</taxon>
        <taxon>Dikarya</taxon>
        <taxon>Ascomycota</taxon>
        <taxon>Pezizomycotina</taxon>
        <taxon>Sordariomycetes</taxon>
        <taxon>Sordariomycetidae</taxon>
        <taxon>Diaporthales</taxon>
        <taxon>Cytosporaceae</taxon>
        <taxon>Cytospora</taxon>
    </lineage>
</organism>
<gene>
    <name evidence="5" type="ORF">VSDG_07160</name>
</gene>
<evidence type="ECO:0000313" key="5">
    <source>
        <dbReference type="EMBL" id="ROV91444.1"/>
    </source>
</evidence>
<feature type="chain" id="PRO_5019480026" evidence="4">
    <location>
        <begin position="19"/>
        <end position="303"/>
    </location>
</feature>
<proteinExistence type="predicted"/>
<evidence type="ECO:0000256" key="1">
    <source>
        <dbReference type="ARBA" id="ARBA00022801"/>
    </source>
</evidence>
<keyword evidence="4" id="KW-0732">Signal</keyword>
<evidence type="ECO:0000256" key="2">
    <source>
        <dbReference type="ARBA" id="ARBA00023180"/>
    </source>
</evidence>
<comment type="caution">
    <text evidence="5">The sequence shown here is derived from an EMBL/GenBank/DDBJ whole genome shotgun (WGS) entry which is preliminary data.</text>
</comment>
<evidence type="ECO:0000256" key="3">
    <source>
        <dbReference type="SAM" id="MobiDB-lite"/>
    </source>
</evidence>
<name>A0A423VKB1_CYTCH</name>
<reference evidence="5 6" key="1">
    <citation type="submission" date="2015-09" db="EMBL/GenBank/DDBJ databases">
        <title>Host preference determinants of Valsa canker pathogens revealed by comparative genomics.</title>
        <authorList>
            <person name="Yin Z."/>
            <person name="Huang L."/>
        </authorList>
    </citation>
    <scope>NUCLEOTIDE SEQUENCE [LARGE SCALE GENOMIC DNA]</scope>
    <source>
        <strain evidence="5 6">YSFL</strain>
    </source>
</reference>
<dbReference type="GO" id="GO:0008081">
    <property type="term" value="F:phosphoric diester hydrolase activity"/>
    <property type="evidence" value="ECO:0007669"/>
    <property type="project" value="TreeGrafter"/>
</dbReference>
<dbReference type="OrthoDB" id="282973at2759"/>
<feature type="region of interest" description="Disordered" evidence="3">
    <location>
        <begin position="256"/>
        <end position="282"/>
    </location>
</feature>
<protein>
    <submittedName>
        <fullName evidence="5">Uncharacterized protein</fullName>
    </submittedName>
</protein>
<dbReference type="EMBL" id="LJZO01000043">
    <property type="protein sequence ID" value="ROV91444.1"/>
    <property type="molecule type" value="Genomic_DNA"/>
</dbReference>
<feature type="signal peptide" evidence="4">
    <location>
        <begin position="1"/>
        <end position="18"/>
    </location>
</feature>
<dbReference type="STRING" id="252740.A0A423VKB1"/>
<accession>A0A423VKB1</accession>
<dbReference type="PANTHER" id="PTHR10340">
    <property type="entry name" value="SPHINGOMYELIN PHOSPHODIESTERASE"/>
    <property type="match status" value="1"/>
</dbReference>
<keyword evidence="2" id="KW-0325">Glycoprotein</keyword>